<dbReference type="OrthoDB" id="269227at2759"/>
<sequence length="581" mass="65158">MSTLMPQGADRDLPTPTHGITETSKTQKSTPTEKALSNQLILTAIFRHIPSSPPESPLGTGHLLTLRLVSHAWNDFILSLPIPRVRFNLNPELPTRIGDLVPYRTLTALCGNFVSSKFVRSIFFQFKSRGPPITSHVRYIFSRFSAEIEFVSVHGMAEVGPFLHELFIQYSPNLRKLVVVIDQNINSFRSRVDHPVVTPSQTWLPVKPKLVTIHSIRADIEAFFASRTPAIPPNHYLMQAFLQTVVSAAPNLKVLVIRDALCPILPNGTVKLAKLRFDLYDPPASDRIVRPPSPGLSSLTQLLQAARNSLEELQLSATLHRRGLIDTLADGFTFPPEGMGKPETFKNWRIDVFKCDEGMSRRISAPTVIDADVVQILGVAPVHVSTATKVHLIGITSPTFLRAGFWTRFRHVQDLTVEIETQRGQPVDTILVELTAVVVALGVNLRFKRVTMISPFPAKLARLIDCLERFDRSAQPALRNLNVNASVSNDYYRTPRISKYVHFAANEQERLENVIVNLTKRCHMELSNCEFSSTMDQTIRSFVAQNKLDFTLREGDVHRAPPTYKYDLRGNWVNSSGSHGQ</sequence>
<evidence type="ECO:0000256" key="1">
    <source>
        <dbReference type="SAM" id="MobiDB-lite"/>
    </source>
</evidence>
<dbReference type="AlphaFoldDB" id="A0A226DS66"/>
<feature type="compositionally biased region" description="Polar residues" evidence="1">
    <location>
        <begin position="18"/>
        <end position="33"/>
    </location>
</feature>
<organism evidence="2 3">
    <name type="scientific">Folsomia candida</name>
    <name type="common">Springtail</name>
    <dbReference type="NCBI Taxonomy" id="158441"/>
    <lineage>
        <taxon>Eukaryota</taxon>
        <taxon>Metazoa</taxon>
        <taxon>Ecdysozoa</taxon>
        <taxon>Arthropoda</taxon>
        <taxon>Hexapoda</taxon>
        <taxon>Collembola</taxon>
        <taxon>Entomobryomorpha</taxon>
        <taxon>Isotomoidea</taxon>
        <taxon>Isotomidae</taxon>
        <taxon>Proisotominae</taxon>
        <taxon>Folsomia</taxon>
    </lineage>
</organism>
<gene>
    <name evidence="2" type="ORF">Fcan01_17822</name>
</gene>
<feature type="region of interest" description="Disordered" evidence="1">
    <location>
        <begin position="1"/>
        <end position="33"/>
    </location>
</feature>
<accession>A0A226DS66</accession>
<reference evidence="2 3" key="1">
    <citation type="submission" date="2015-12" db="EMBL/GenBank/DDBJ databases">
        <title>The genome of Folsomia candida.</title>
        <authorList>
            <person name="Faddeeva A."/>
            <person name="Derks M.F."/>
            <person name="Anvar Y."/>
            <person name="Smit S."/>
            <person name="Van Straalen N."/>
            <person name="Roelofs D."/>
        </authorList>
    </citation>
    <scope>NUCLEOTIDE SEQUENCE [LARGE SCALE GENOMIC DNA]</scope>
    <source>
        <strain evidence="2 3">VU population</strain>
        <tissue evidence="2">Whole body</tissue>
    </source>
</reference>
<name>A0A226DS66_FOLCA</name>
<dbReference type="EMBL" id="LNIX01000013">
    <property type="protein sequence ID" value="OXA47531.1"/>
    <property type="molecule type" value="Genomic_DNA"/>
</dbReference>
<evidence type="ECO:0008006" key="4">
    <source>
        <dbReference type="Google" id="ProtNLM"/>
    </source>
</evidence>
<evidence type="ECO:0000313" key="3">
    <source>
        <dbReference type="Proteomes" id="UP000198287"/>
    </source>
</evidence>
<keyword evidence="3" id="KW-1185">Reference proteome</keyword>
<dbReference type="Proteomes" id="UP000198287">
    <property type="component" value="Unassembled WGS sequence"/>
</dbReference>
<proteinExistence type="predicted"/>
<comment type="caution">
    <text evidence="2">The sequence shown here is derived from an EMBL/GenBank/DDBJ whole genome shotgun (WGS) entry which is preliminary data.</text>
</comment>
<evidence type="ECO:0000313" key="2">
    <source>
        <dbReference type="EMBL" id="OXA47531.1"/>
    </source>
</evidence>
<protein>
    <recommendedName>
        <fullName evidence="4">F-box domain-containing protein</fullName>
    </recommendedName>
</protein>